<evidence type="ECO:0000256" key="2">
    <source>
        <dbReference type="SAM" id="MobiDB-lite"/>
    </source>
</evidence>
<feature type="region of interest" description="Disordered" evidence="2">
    <location>
        <begin position="146"/>
        <end position="174"/>
    </location>
</feature>
<dbReference type="InterPro" id="IPR006665">
    <property type="entry name" value="OmpA-like"/>
</dbReference>
<dbReference type="Gene3D" id="3.30.1330.60">
    <property type="entry name" value="OmpA-like domain"/>
    <property type="match status" value="1"/>
</dbReference>
<feature type="domain" description="OmpA-like" evidence="3">
    <location>
        <begin position="300"/>
        <end position="412"/>
    </location>
</feature>
<dbReference type="PANTHER" id="PTHR30329">
    <property type="entry name" value="STATOR ELEMENT OF FLAGELLAR MOTOR COMPLEX"/>
    <property type="match status" value="1"/>
</dbReference>
<protein>
    <recommendedName>
        <fullName evidence="3">OmpA-like domain-containing protein</fullName>
    </recommendedName>
</protein>
<dbReference type="Pfam" id="PF00691">
    <property type="entry name" value="OmpA"/>
    <property type="match status" value="1"/>
</dbReference>
<feature type="region of interest" description="Disordered" evidence="2">
    <location>
        <begin position="203"/>
        <end position="248"/>
    </location>
</feature>
<feature type="compositionally biased region" description="Polar residues" evidence="2">
    <location>
        <begin position="71"/>
        <end position="80"/>
    </location>
</feature>
<keyword evidence="5" id="KW-1185">Reference proteome</keyword>
<evidence type="ECO:0000313" key="4">
    <source>
        <dbReference type="EMBL" id="QEX16826.1"/>
    </source>
</evidence>
<dbReference type="EMBL" id="CP042906">
    <property type="protein sequence ID" value="QEX16826.1"/>
    <property type="molecule type" value="Genomic_DNA"/>
</dbReference>
<dbReference type="AlphaFoldDB" id="A0A5J6MPU5"/>
<dbReference type="SUPFAM" id="SSF103088">
    <property type="entry name" value="OmpA-like"/>
    <property type="match status" value="1"/>
</dbReference>
<keyword evidence="1" id="KW-0472">Membrane</keyword>
<dbReference type="PROSITE" id="PS51123">
    <property type="entry name" value="OMPA_2"/>
    <property type="match status" value="1"/>
</dbReference>
<gene>
    <name evidence="4" type="ORF">FRZ44_21210</name>
</gene>
<feature type="region of interest" description="Disordered" evidence="2">
    <location>
        <begin position="1"/>
        <end position="115"/>
    </location>
</feature>
<feature type="compositionally biased region" description="Basic and acidic residues" evidence="2">
    <location>
        <begin position="1"/>
        <end position="10"/>
    </location>
</feature>
<accession>A0A5J6MPU5</accession>
<dbReference type="InterPro" id="IPR050330">
    <property type="entry name" value="Bact_OuterMem_StrucFunc"/>
</dbReference>
<organism evidence="4 5">
    <name type="scientific">Hypericibacter terrae</name>
    <dbReference type="NCBI Taxonomy" id="2602015"/>
    <lineage>
        <taxon>Bacteria</taxon>
        <taxon>Pseudomonadati</taxon>
        <taxon>Pseudomonadota</taxon>
        <taxon>Alphaproteobacteria</taxon>
        <taxon>Rhodospirillales</taxon>
        <taxon>Dongiaceae</taxon>
        <taxon>Hypericibacter</taxon>
    </lineage>
</organism>
<dbReference type="InterPro" id="IPR036737">
    <property type="entry name" value="OmpA-like_sf"/>
</dbReference>
<feature type="compositionally biased region" description="Polar residues" evidence="2">
    <location>
        <begin position="146"/>
        <end position="157"/>
    </location>
</feature>
<dbReference type="Proteomes" id="UP000326202">
    <property type="component" value="Chromosome"/>
</dbReference>
<dbReference type="CDD" id="cd07185">
    <property type="entry name" value="OmpA_C-like"/>
    <property type="match status" value="1"/>
</dbReference>
<reference evidence="4 5" key="1">
    <citation type="submission" date="2019-08" db="EMBL/GenBank/DDBJ databases">
        <title>Hyperibacter terrae gen. nov., sp. nov. and Hyperibacter viscosus sp. nov., two new members in the family Rhodospirillaceae isolated from the rhizosphere of Hypericum perforatum.</title>
        <authorList>
            <person name="Noviana Z."/>
        </authorList>
    </citation>
    <scope>NUCLEOTIDE SEQUENCE [LARGE SCALE GENOMIC DNA]</scope>
    <source>
        <strain evidence="4 5">R5913</strain>
    </source>
</reference>
<feature type="compositionally biased region" description="Low complexity" evidence="2">
    <location>
        <begin position="97"/>
        <end position="110"/>
    </location>
</feature>
<evidence type="ECO:0000256" key="1">
    <source>
        <dbReference type="PROSITE-ProRule" id="PRU00473"/>
    </source>
</evidence>
<dbReference type="GO" id="GO:0016020">
    <property type="term" value="C:membrane"/>
    <property type="evidence" value="ECO:0007669"/>
    <property type="project" value="UniProtKB-UniRule"/>
</dbReference>
<evidence type="ECO:0000313" key="5">
    <source>
        <dbReference type="Proteomes" id="UP000326202"/>
    </source>
</evidence>
<feature type="compositionally biased region" description="Low complexity" evidence="2">
    <location>
        <begin position="43"/>
        <end position="66"/>
    </location>
</feature>
<evidence type="ECO:0000259" key="3">
    <source>
        <dbReference type="PROSITE" id="PS51123"/>
    </source>
</evidence>
<dbReference type="KEGG" id="htq:FRZ44_21210"/>
<dbReference type="PANTHER" id="PTHR30329:SF21">
    <property type="entry name" value="LIPOPROTEIN YIAD-RELATED"/>
    <property type="match status" value="1"/>
</dbReference>
<name>A0A5J6MPU5_9PROT</name>
<sequence length="412" mass="41812">MDGLVADRKNAVYSDTPLSGQPTSSVAPPAPPPITPEGGGTTLGTTTITPSADTGAATGAATDSTPDMPATPQTPVSSQPLPDAAPANTPAEPPPTGTTVPSTTGVTQPQSNAAPLVPGALQYAELRGGEGMAESDADDFAPVSPRMTQLADSTQPATAAPNAPKSLIPQGPFSYSQATPRAAAAAPTGNAAVTVDLSAIGGAPETTLPTQRQLQPAQAQLQPAGSRPPLYVDLGALDSLSGPGPQTQPAVYQQAVYQQPAYQPGNPQWQPNANQLAFYEVPRGTNVAMVAPGAVPLPPSGQPLGLIFFANGSSYLNAASREVLREVAQIYRAQGKVIRVVGHASWIPGGDNGFNSKLSYARAQAVAKALAGYGVPGGALEMRGVGITQPVFYETASTGIAGNRRADIFLTP</sequence>
<proteinExistence type="predicted"/>
<feature type="compositionally biased region" description="Low complexity" evidence="2">
    <location>
        <begin position="206"/>
        <end position="224"/>
    </location>
</feature>